<accession>A0AA36GFC0</accession>
<evidence type="ECO:0000256" key="2">
    <source>
        <dbReference type="SAM" id="Phobius"/>
    </source>
</evidence>
<sequence>MAVDTEEMPPLAETLPPLEVSPQDESPQLTRRKVIEALKMDLDELRESQPQVHVAATANGRLDGKATPLEALGMTAGDDIAATFTEEPFRHNNFKYLCCFHQIHCKAGTRYIFILGLIAICVNILVMSFGTLTLNQMVFQGIFLVLAIFVYAMMLLAMKKENEMFLIPYFIFMAINIILFVLLFISSIWALIEPVSGPGAGFNQFLMRGNQTMEADHGLVENQEDIRIVSSVMIAAALLGLVVSLWFLMTVFKYFLYLRDMKRARHPQTIVYHGDMKNVKVTELTQ</sequence>
<dbReference type="InterPro" id="IPR056709">
    <property type="entry name" value="DUF7807"/>
</dbReference>
<dbReference type="EMBL" id="CATQJA010002665">
    <property type="protein sequence ID" value="CAJ0583191.1"/>
    <property type="molecule type" value="Genomic_DNA"/>
</dbReference>
<evidence type="ECO:0000256" key="1">
    <source>
        <dbReference type="SAM" id="MobiDB-lite"/>
    </source>
</evidence>
<reference evidence="3" key="1">
    <citation type="submission" date="2023-06" db="EMBL/GenBank/DDBJ databases">
        <authorList>
            <person name="Delattre M."/>
        </authorList>
    </citation>
    <scope>NUCLEOTIDE SEQUENCE</scope>
    <source>
        <strain evidence="3">AF72</strain>
    </source>
</reference>
<feature type="transmembrane region" description="Helical" evidence="2">
    <location>
        <begin position="111"/>
        <end position="132"/>
    </location>
</feature>
<feature type="transmembrane region" description="Helical" evidence="2">
    <location>
        <begin position="138"/>
        <end position="157"/>
    </location>
</feature>
<gene>
    <name evidence="3" type="ORF">MSPICULIGERA_LOCUS21285</name>
</gene>
<protein>
    <submittedName>
        <fullName evidence="3">Uncharacterized protein</fullName>
    </submittedName>
</protein>
<keyword evidence="2" id="KW-0472">Membrane</keyword>
<evidence type="ECO:0000313" key="4">
    <source>
        <dbReference type="Proteomes" id="UP001177023"/>
    </source>
</evidence>
<keyword evidence="2" id="KW-1133">Transmembrane helix</keyword>
<dbReference type="PANTHER" id="PTHR34851">
    <property type="entry name" value="PROTEIN CBG05235-RELATED"/>
    <property type="match status" value="1"/>
</dbReference>
<feature type="non-terminal residue" evidence="3">
    <location>
        <position position="1"/>
    </location>
</feature>
<dbReference type="Pfam" id="PF25093">
    <property type="entry name" value="DUF7807"/>
    <property type="match status" value="1"/>
</dbReference>
<dbReference type="PANTHER" id="PTHR34851:SF5">
    <property type="entry name" value="MARVEL DOMAIN-CONTAINING PROTEIN"/>
    <property type="match status" value="1"/>
</dbReference>
<feature type="transmembrane region" description="Helical" evidence="2">
    <location>
        <begin position="169"/>
        <end position="192"/>
    </location>
</feature>
<proteinExistence type="predicted"/>
<keyword evidence="4" id="KW-1185">Reference proteome</keyword>
<name>A0AA36GFC0_9BILA</name>
<feature type="region of interest" description="Disordered" evidence="1">
    <location>
        <begin position="1"/>
        <end position="26"/>
    </location>
</feature>
<dbReference type="AlphaFoldDB" id="A0AA36GFC0"/>
<organism evidence="3 4">
    <name type="scientific">Mesorhabditis spiculigera</name>
    <dbReference type="NCBI Taxonomy" id="96644"/>
    <lineage>
        <taxon>Eukaryota</taxon>
        <taxon>Metazoa</taxon>
        <taxon>Ecdysozoa</taxon>
        <taxon>Nematoda</taxon>
        <taxon>Chromadorea</taxon>
        <taxon>Rhabditida</taxon>
        <taxon>Rhabditina</taxon>
        <taxon>Rhabditomorpha</taxon>
        <taxon>Rhabditoidea</taxon>
        <taxon>Rhabditidae</taxon>
        <taxon>Mesorhabditinae</taxon>
        <taxon>Mesorhabditis</taxon>
    </lineage>
</organism>
<keyword evidence="2" id="KW-0812">Transmembrane</keyword>
<evidence type="ECO:0000313" key="3">
    <source>
        <dbReference type="EMBL" id="CAJ0583191.1"/>
    </source>
</evidence>
<feature type="transmembrane region" description="Helical" evidence="2">
    <location>
        <begin position="228"/>
        <end position="256"/>
    </location>
</feature>
<comment type="caution">
    <text evidence="3">The sequence shown here is derived from an EMBL/GenBank/DDBJ whole genome shotgun (WGS) entry which is preliminary data.</text>
</comment>
<dbReference type="Proteomes" id="UP001177023">
    <property type="component" value="Unassembled WGS sequence"/>
</dbReference>